<dbReference type="InterPro" id="IPR013341">
    <property type="entry name" value="Mandelate_racemase_N_dom"/>
</dbReference>
<dbReference type="InterPro" id="IPR036849">
    <property type="entry name" value="Enolase-like_C_sf"/>
</dbReference>
<evidence type="ECO:0000256" key="1">
    <source>
        <dbReference type="ARBA" id="ARBA00001946"/>
    </source>
</evidence>
<dbReference type="Pfam" id="PF13378">
    <property type="entry name" value="MR_MLE_C"/>
    <property type="match status" value="1"/>
</dbReference>
<dbReference type="InterPro" id="IPR046945">
    <property type="entry name" value="RHMD-like"/>
</dbReference>
<dbReference type="STRING" id="1675527.AIOL_001772"/>
<dbReference type="SUPFAM" id="SSF54826">
    <property type="entry name" value="Enolase N-terminal domain-like"/>
    <property type="match status" value="1"/>
</dbReference>
<dbReference type="InterPro" id="IPR029017">
    <property type="entry name" value="Enolase-like_N"/>
</dbReference>
<feature type="region of interest" description="Disordered" evidence="4">
    <location>
        <begin position="1"/>
        <end position="20"/>
    </location>
</feature>
<gene>
    <name evidence="6" type="ORF">AIOL_001772</name>
</gene>
<dbReference type="SUPFAM" id="SSF51604">
    <property type="entry name" value="Enolase C-terminal domain-like"/>
    <property type="match status" value="1"/>
</dbReference>
<feature type="domain" description="Mandelate racemase/muconate lactonizing enzyme C-terminal" evidence="5">
    <location>
        <begin position="171"/>
        <end position="267"/>
    </location>
</feature>
<evidence type="ECO:0000256" key="3">
    <source>
        <dbReference type="ARBA" id="ARBA00022842"/>
    </source>
</evidence>
<evidence type="ECO:0000256" key="2">
    <source>
        <dbReference type="ARBA" id="ARBA00022723"/>
    </source>
</evidence>
<dbReference type="EC" id="5.3.3.4" evidence="6"/>
<keyword evidence="2" id="KW-0479">Metal-binding</keyword>
<dbReference type="InterPro" id="IPR029065">
    <property type="entry name" value="Enolase_C-like"/>
</dbReference>
<dbReference type="EMBL" id="LFTY01000002">
    <property type="protein sequence ID" value="KMW56816.1"/>
    <property type="molecule type" value="Genomic_DNA"/>
</dbReference>
<dbReference type="GO" id="GO:0016052">
    <property type="term" value="P:carbohydrate catabolic process"/>
    <property type="evidence" value="ECO:0007669"/>
    <property type="project" value="TreeGrafter"/>
</dbReference>
<dbReference type="Gene3D" id="3.20.20.120">
    <property type="entry name" value="Enolase-like C-terminal domain"/>
    <property type="match status" value="1"/>
</dbReference>
<evidence type="ECO:0000313" key="6">
    <source>
        <dbReference type="EMBL" id="KMW56816.1"/>
    </source>
</evidence>
<dbReference type="SMART" id="SM00922">
    <property type="entry name" value="MR_MLE"/>
    <property type="match status" value="1"/>
</dbReference>
<dbReference type="Pfam" id="PF02746">
    <property type="entry name" value="MR_MLE_N"/>
    <property type="match status" value="1"/>
</dbReference>
<dbReference type="AlphaFoldDB" id="A0A0J9E1P1"/>
<dbReference type="GO" id="GO:0000287">
    <property type="term" value="F:magnesium ion binding"/>
    <property type="evidence" value="ECO:0007669"/>
    <property type="project" value="TreeGrafter"/>
</dbReference>
<comment type="cofactor">
    <cofactor evidence="1">
        <name>Mg(2+)</name>
        <dbReference type="ChEBI" id="CHEBI:18420"/>
    </cofactor>
</comment>
<dbReference type="PANTHER" id="PTHR13794:SF58">
    <property type="entry name" value="MITOCHONDRIAL ENOLASE SUPERFAMILY MEMBER 1"/>
    <property type="match status" value="1"/>
</dbReference>
<evidence type="ECO:0000259" key="5">
    <source>
        <dbReference type="SMART" id="SM00922"/>
    </source>
</evidence>
<evidence type="ECO:0000313" key="7">
    <source>
        <dbReference type="Proteomes" id="UP000037178"/>
    </source>
</evidence>
<keyword evidence="3" id="KW-0460">Magnesium</keyword>
<protein>
    <submittedName>
        <fullName evidence="6">Putative muconolactone isomerase</fullName>
        <ecNumber evidence="6">5.3.3.4</ecNumber>
    </submittedName>
</protein>
<name>A0A0J9E1P1_9RHOB</name>
<dbReference type="PANTHER" id="PTHR13794">
    <property type="entry name" value="ENOLASE SUPERFAMILY, MANDELATE RACEMASE"/>
    <property type="match status" value="1"/>
</dbReference>
<reference evidence="6 7" key="1">
    <citation type="submission" date="2015-06" db="EMBL/GenBank/DDBJ databases">
        <title>Draft genome sequence of an Alphaproteobacteria species associated to the Mediterranean sponge Oscarella lobularis.</title>
        <authorList>
            <person name="Jourda C."/>
            <person name="Santini S."/>
            <person name="Claverie J.-M."/>
        </authorList>
    </citation>
    <scope>NUCLEOTIDE SEQUENCE [LARGE SCALE GENOMIC DNA]</scope>
    <source>
        <strain evidence="6">IGS</strain>
    </source>
</reference>
<dbReference type="InterPro" id="IPR013342">
    <property type="entry name" value="Mandelate_racemase_C"/>
</dbReference>
<dbReference type="Gene3D" id="3.30.390.10">
    <property type="entry name" value="Enolase-like, N-terminal domain"/>
    <property type="match status" value="1"/>
</dbReference>
<dbReference type="SFLD" id="SFLDS00001">
    <property type="entry name" value="Enolase"/>
    <property type="match status" value="1"/>
</dbReference>
<proteinExistence type="predicted"/>
<organism evidence="6 7">
    <name type="scientific">Candidatus Rhodobacter oscarellae</name>
    <dbReference type="NCBI Taxonomy" id="1675527"/>
    <lineage>
        <taxon>Bacteria</taxon>
        <taxon>Pseudomonadati</taxon>
        <taxon>Pseudomonadota</taxon>
        <taxon>Alphaproteobacteria</taxon>
        <taxon>Rhodobacterales</taxon>
        <taxon>Rhodobacter group</taxon>
        <taxon>Rhodobacter</taxon>
    </lineage>
</organism>
<dbReference type="GO" id="GO:0016836">
    <property type="term" value="F:hydro-lyase activity"/>
    <property type="evidence" value="ECO:0007669"/>
    <property type="project" value="TreeGrafter"/>
</dbReference>
<keyword evidence="7" id="KW-1185">Reference proteome</keyword>
<dbReference type="PATRIC" id="fig|1675527.3.peg.1865"/>
<sequence length="408" mass="44608">MLPEDRGTRSGREEPHDRAPMKVTRITSHVLSYDMPEPLGYSQQYYAKRSAHLVEVETDEGVTGWGECFGPGNVALANKAIVEGVIQPMVLGLDPMDRDVIWHKVYNLLRDHGQKGMPLQSLSGVDIALWDIAGKATGQPIAKLIGGAHRDSVGVYGYGMMLRPEPVEDLAARFVDEAAAIKAAGFQATKMKIGMGPRDDVRLAEAVRRGVGEGFDFMADANHAYTTSDAFYVGRALDELGCYWFEEPVAPEDLDGYKELRAGLRTNIAGGEAEFNRWGWRGLLESRGLDIAQPEVCALGGISEYLRVLALCHAHFTPVVNHVWGSGIAVAANLQLLAAMPPLPGGLHPREPWLEFDTTDNKFRDKLLQEPLNIQQQVRTSGGTVAIPMGPGLGVAPDRDVIQRYKIA</sequence>
<comment type="caution">
    <text evidence="6">The sequence shown here is derived from an EMBL/GenBank/DDBJ whole genome shotgun (WGS) entry which is preliminary data.</text>
</comment>
<dbReference type="Proteomes" id="UP000037178">
    <property type="component" value="Unassembled WGS sequence"/>
</dbReference>
<keyword evidence="6" id="KW-0413">Isomerase</keyword>
<dbReference type="CDD" id="cd03316">
    <property type="entry name" value="MR_like"/>
    <property type="match status" value="1"/>
</dbReference>
<dbReference type="GO" id="GO:0016159">
    <property type="term" value="F:muconolactone delta-isomerase activity"/>
    <property type="evidence" value="ECO:0007669"/>
    <property type="project" value="UniProtKB-EC"/>
</dbReference>
<evidence type="ECO:0000256" key="4">
    <source>
        <dbReference type="SAM" id="MobiDB-lite"/>
    </source>
</evidence>
<accession>A0A0J9E1P1</accession>